<accession>A0A5A7QR45</accession>
<comment type="caution">
    <text evidence="1">The sequence shown here is derived from an EMBL/GenBank/DDBJ whole genome shotgun (WGS) entry which is preliminary data.</text>
</comment>
<evidence type="ECO:0000313" key="2">
    <source>
        <dbReference type="Proteomes" id="UP000325081"/>
    </source>
</evidence>
<dbReference type="AlphaFoldDB" id="A0A5A7QR45"/>
<protein>
    <submittedName>
        <fullName evidence="1">Signal recognition particle receptor protein</fullName>
    </submittedName>
</protein>
<name>A0A5A7QR45_STRAF</name>
<gene>
    <name evidence="1" type="ORF">STAS_23957</name>
</gene>
<keyword evidence="2" id="KW-1185">Reference proteome</keyword>
<dbReference type="Proteomes" id="UP000325081">
    <property type="component" value="Unassembled WGS sequence"/>
</dbReference>
<evidence type="ECO:0000313" key="1">
    <source>
        <dbReference type="EMBL" id="GER46887.1"/>
    </source>
</evidence>
<proteinExistence type="predicted"/>
<dbReference type="EMBL" id="BKCP01007693">
    <property type="protein sequence ID" value="GER46887.1"/>
    <property type="molecule type" value="Genomic_DNA"/>
</dbReference>
<organism evidence="1 2">
    <name type="scientific">Striga asiatica</name>
    <name type="common">Asiatic witchweed</name>
    <name type="synonym">Buchnera asiatica</name>
    <dbReference type="NCBI Taxonomy" id="4170"/>
    <lineage>
        <taxon>Eukaryota</taxon>
        <taxon>Viridiplantae</taxon>
        <taxon>Streptophyta</taxon>
        <taxon>Embryophyta</taxon>
        <taxon>Tracheophyta</taxon>
        <taxon>Spermatophyta</taxon>
        <taxon>Magnoliopsida</taxon>
        <taxon>eudicotyledons</taxon>
        <taxon>Gunneridae</taxon>
        <taxon>Pentapetalae</taxon>
        <taxon>asterids</taxon>
        <taxon>lamiids</taxon>
        <taxon>Lamiales</taxon>
        <taxon>Orobanchaceae</taxon>
        <taxon>Buchnereae</taxon>
        <taxon>Striga</taxon>
    </lineage>
</organism>
<reference evidence="2" key="1">
    <citation type="journal article" date="2019" name="Curr. Biol.">
        <title>Genome Sequence of Striga asiatica Provides Insight into the Evolution of Plant Parasitism.</title>
        <authorList>
            <person name="Yoshida S."/>
            <person name="Kim S."/>
            <person name="Wafula E.K."/>
            <person name="Tanskanen J."/>
            <person name="Kim Y.M."/>
            <person name="Honaas L."/>
            <person name="Yang Z."/>
            <person name="Spallek T."/>
            <person name="Conn C.E."/>
            <person name="Ichihashi Y."/>
            <person name="Cheong K."/>
            <person name="Cui S."/>
            <person name="Der J.P."/>
            <person name="Gundlach H."/>
            <person name="Jiao Y."/>
            <person name="Hori C."/>
            <person name="Ishida J.K."/>
            <person name="Kasahara H."/>
            <person name="Kiba T."/>
            <person name="Kim M.S."/>
            <person name="Koo N."/>
            <person name="Laohavisit A."/>
            <person name="Lee Y.H."/>
            <person name="Lumba S."/>
            <person name="McCourt P."/>
            <person name="Mortimer J.C."/>
            <person name="Mutuku J.M."/>
            <person name="Nomura T."/>
            <person name="Sasaki-Sekimoto Y."/>
            <person name="Seto Y."/>
            <person name="Wang Y."/>
            <person name="Wakatake T."/>
            <person name="Sakakibara H."/>
            <person name="Demura T."/>
            <person name="Yamaguchi S."/>
            <person name="Yoneyama K."/>
            <person name="Manabe R.I."/>
            <person name="Nelson D.C."/>
            <person name="Schulman A.H."/>
            <person name="Timko M.P."/>
            <person name="dePamphilis C.W."/>
            <person name="Choi D."/>
            <person name="Shirasu K."/>
        </authorList>
    </citation>
    <scope>NUCLEOTIDE SEQUENCE [LARGE SCALE GENOMIC DNA]</scope>
    <source>
        <strain evidence="2">cv. UVA1</strain>
    </source>
</reference>
<keyword evidence="1" id="KW-0675">Receptor</keyword>
<sequence length="110" mass="12933">MGGAESNEEKKKRVEVLMCGYFPRATSQRPRFVEGRLRRRFRLRPIARESPVIEELLESGRPSQAMKKHRCYHSIAFRKPACAYRVFVRSEEKTRAGPENLDKGRHFGRR</sequence>